<dbReference type="OrthoDB" id="252964at2759"/>
<reference evidence="3" key="1">
    <citation type="submission" date="2016-06" db="UniProtKB">
        <authorList>
            <consortium name="WormBaseParasite"/>
        </authorList>
    </citation>
    <scope>IDENTIFICATION</scope>
</reference>
<name>A0A183TMD0_SCHSO</name>
<evidence type="ECO:0000313" key="2">
    <source>
        <dbReference type="Proteomes" id="UP000275846"/>
    </source>
</evidence>
<protein>
    <submittedName>
        <fullName evidence="3">Sigma70_r2 domain-containing protein</fullName>
    </submittedName>
</protein>
<reference evidence="1 2" key="2">
    <citation type="submission" date="2018-11" db="EMBL/GenBank/DDBJ databases">
        <authorList>
            <consortium name="Pathogen Informatics"/>
        </authorList>
    </citation>
    <scope>NUCLEOTIDE SEQUENCE [LARGE SCALE GENOMIC DNA]</scope>
    <source>
        <strain evidence="1 2">NST_G2</strain>
    </source>
</reference>
<dbReference type="CDD" id="cd23767">
    <property type="entry name" value="IQCD"/>
    <property type="match status" value="1"/>
</dbReference>
<dbReference type="Proteomes" id="UP000275846">
    <property type="component" value="Unassembled WGS sequence"/>
</dbReference>
<evidence type="ECO:0000313" key="3">
    <source>
        <dbReference type="WBParaSite" id="SSLN_0001829801-mRNA-1"/>
    </source>
</evidence>
<dbReference type="InterPro" id="IPR000048">
    <property type="entry name" value="IQ_motif_EF-hand-BS"/>
</dbReference>
<dbReference type="Pfam" id="PF00612">
    <property type="entry name" value="IQ"/>
    <property type="match status" value="2"/>
</dbReference>
<dbReference type="EMBL" id="UYSU01042827">
    <property type="protein sequence ID" value="VDM04014.1"/>
    <property type="molecule type" value="Genomic_DNA"/>
</dbReference>
<dbReference type="Gene3D" id="1.20.5.190">
    <property type="match status" value="1"/>
</dbReference>
<sequence length="61" mass="6831">MSSTKPTDMDSDEAVTIIQSTYRRHLQSDTIKKLTENEAATVIQAAYRSYVTRASLSSHPQ</sequence>
<evidence type="ECO:0000313" key="1">
    <source>
        <dbReference type="EMBL" id="VDM04014.1"/>
    </source>
</evidence>
<accession>A0A183TMD0</accession>
<dbReference type="AlphaFoldDB" id="A0A183TMD0"/>
<organism evidence="3">
    <name type="scientific">Schistocephalus solidus</name>
    <name type="common">Tapeworm</name>
    <dbReference type="NCBI Taxonomy" id="70667"/>
    <lineage>
        <taxon>Eukaryota</taxon>
        <taxon>Metazoa</taxon>
        <taxon>Spiralia</taxon>
        <taxon>Lophotrochozoa</taxon>
        <taxon>Platyhelminthes</taxon>
        <taxon>Cestoda</taxon>
        <taxon>Eucestoda</taxon>
        <taxon>Diphyllobothriidea</taxon>
        <taxon>Diphyllobothriidae</taxon>
        <taxon>Schistocephalus</taxon>
    </lineage>
</organism>
<gene>
    <name evidence="1" type="ORF">SSLN_LOCUS17628</name>
</gene>
<dbReference type="PROSITE" id="PS50096">
    <property type="entry name" value="IQ"/>
    <property type="match status" value="2"/>
</dbReference>
<dbReference type="WBParaSite" id="SSLN_0001829801-mRNA-1">
    <property type="protein sequence ID" value="SSLN_0001829801-mRNA-1"/>
    <property type="gene ID" value="SSLN_0001829801"/>
</dbReference>
<keyword evidence="2" id="KW-1185">Reference proteome</keyword>
<proteinExistence type="predicted"/>